<evidence type="ECO:0000313" key="2">
    <source>
        <dbReference type="EMBL" id="MCS5719065.1"/>
    </source>
</evidence>
<keyword evidence="1" id="KW-0732">Signal</keyword>
<name>A0ABT2GS67_9MICO</name>
<organism evidence="2 3">
    <name type="scientific">Herbiconiux aconitum</name>
    <dbReference type="NCBI Taxonomy" id="2970913"/>
    <lineage>
        <taxon>Bacteria</taxon>
        <taxon>Bacillati</taxon>
        <taxon>Actinomycetota</taxon>
        <taxon>Actinomycetes</taxon>
        <taxon>Micrococcales</taxon>
        <taxon>Microbacteriaceae</taxon>
        <taxon>Herbiconiux</taxon>
    </lineage>
</organism>
<protein>
    <submittedName>
        <fullName evidence="2">Extracellular solute-binding protein</fullName>
    </submittedName>
</protein>
<evidence type="ECO:0000256" key="1">
    <source>
        <dbReference type="SAM" id="SignalP"/>
    </source>
</evidence>
<dbReference type="Pfam" id="PF01547">
    <property type="entry name" value="SBP_bac_1"/>
    <property type="match status" value="1"/>
</dbReference>
<feature type="signal peptide" evidence="1">
    <location>
        <begin position="1"/>
        <end position="23"/>
    </location>
</feature>
<dbReference type="PROSITE" id="PS51257">
    <property type="entry name" value="PROKAR_LIPOPROTEIN"/>
    <property type="match status" value="1"/>
</dbReference>
<comment type="caution">
    <text evidence="2">The sequence shown here is derived from an EMBL/GenBank/DDBJ whole genome shotgun (WGS) entry which is preliminary data.</text>
</comment>
<reference evidence="2" key="1">
    <citation type="submission" date="2022-08" db="EMBL/GenBank/DDBJ databases">
        <authorList>
            <person name="Deng Y."/>
            <person name="Han X.-F."/>
            <person name="Zhang Y.-Q."/>
        </authorList>
    </citation>
    <scope>NUCLEOTIDE SEQUENCE</scope>
    <source>
        <strain evidence="2">CPCC 205763</strain>
    </source>
</reference>
<dbReference type="EMBL" id="JANLCM010000002">
    <property type="protein sequence ID" value="MCS5719065.1"/>
    <property type="molecule type" value="Genomic_DNA"/>
</dbReference>
<dbReference type="InterPro" id="IPR050490">
    <property type="entry name" value="Bact_solute-bd_prot1"/>
</dbReference>
<dbReference type="SUPFAM" id="SSF53850">
    <property type="entry name" value="Periplasmic binding protein-like II"/>
    <property type="match status" value="1"/>
</dbReference>
<evidence type="ECO:0000313" key="3">
    <source>
        <dbReference type="Proteomes" id="UP001165584"/>
    </source>
</evidence>
<accession>A0ABT2GS67</accession>
<dbReference type="Gene3D" id="3.40.190.10">
    <property type="entry name" value="Periplasmic binding protein-like II"/>
    <property type="match status" value="2"/>
</dbReference>
<dbReference type="RefSeq" id="WP_259508535.1">
    <property type="nucleotide sequence ID" value="NZ_JANLCM010000002.1"/>
</dbReference>
<feature type="chain" id="PRO_5047018667" evidence="1">
    <location>
        <begin position="24"/>
        <end position="428"/>
    </location>
</feature>
<dbReference type="Proteomes" id="UP001165584">
    <property type="component" value="Unassembled WGS sequence"/>
</dbReference>
<gene>
    <name evidence="2" type="ORF">N1027_13060</name>
</gene>
<proteinExistence type="predicted"/>
<dbReference type="PANTHER" id="PTHR43649">
    <property type="entry name" value="ARABINOSE-BINDING PROTEIN-RELATED"/>
    <property type="match status" value="1"/>
</dbReference>
<dbReference type="InterPro" id="IPR006059">
    <property type="entry name" value="SBP"/>
</dbReference>
<dbReference type="PANTHER" id="PTHR43649:SF14">
    <property type="entry name" value="BLR3389 PROTEIN"/>
    <property type="match status" value="1"/>
</dbReference>
<sequence length="428" mass="46218">MTYRPHRRIAALGAVMATAALMAGCVSTGGAAPADTSGEDTAGNLILQSRFTDAEKGGIEELVENFNALGEGTVELNSIPTSTYNSQLPTYLTGSNPPDVYTWYAGQATRDYADQGLLLDVSDVWDGMGDFPDALRTLSQTDDGTEVFVPTGYYWWGVYYFKSEFEKLGVTPPTTWDEFLAVCDQIQAQGVNPITMGLSDNAWLASAWFDYLDLRINGGDFHLALLNGDESYDSPEVREVFKAFAQTLPYIDPAVLGTTQNQAMSDFAQGKSAMYLLGAWAQPSVPEDQRDDLAFFQFPIIDPDVPIVEEAPTDGFMASAKTTKSTLAKSFLEYVASPEAQAALVKGQQGTALAANPEAEQNLDALAQQGKDMLESASQVTQFYNRDAGDAQQGPADAALTQFIADPEAVDSILAQWQSAAEKVRSAE</sequence>
<keyword evidence="3" id="KW-1185">Reference proteome</keyword>